<reference evidence="5" key="1">
    <citation type="submission" date="2021-12" db="EMBL/GenBank/DDBJ databases">
        <title>Discovery of the Pendulisporaceae a myxobacterial family with distinct sporulation behavior and unique specialized metabolism.</title>
        <authorList>
            <person name="Garcia R."/>
            <person name="Popoff A."/>
            <person name="Bader C.D."/>
            <person name="Loehr J."/>
            <person name="Walesch S."/>
            <person name="Walt C."/>
            <person name="Boldt J."/>
            <person name="Bunk B."/>
            <person name="Haeckl F.J.F.P.J."/>
            <person name="Gunesch A.P."/>
            <person name="Birkelbach J."/>
            <person name="Nuebel U."/>
            <person name="Pietschmann T."/>
            <person name="Bach T."/>
            <person name="Mueller R."/>
        </authorList>
    </citation>
    <scope>NUCLEOTIDE SEQUENCE</scope>
    <source>
        <strain evidence="5">MSr11367</strain>
    </source>
</reference>
<feature type="signal peptide" evidence="3">
    <location>
        <begin position="1"/>
        <end position="24"/>
    </location>
</feature>
<evidence type="ECO:0000313" key="5">
    <source>
        <dbReference type="EMBL" id="WXB00457.1"/>
    </source>
</evidence>
<keyword evidence="6" id="KW-1185">Reference proteome</keyword>
<gene>
    <name evidence="5" type="ORF">LVJ94_26475</name>
</gene>
<organism evidence="5 6">
    <name type="scientific">Pendulispora rubella</name>
    <dbReference type="NCBI Taxonomy" id="2741070"/>
    <lineage>
        <taxon>Bacteria</taxon>
        <taxon>Pseudomonadati</taxon>
        <taxon>Myxococcota</taxon>
        <taxon>Myxococcia</taxon>
        <taxon>Myxococcales</taxon>
        <taxon>Sorangiineae</taxon>
        <taxon>Pendulisporaceae</taxon>
        <taxon>Pendulispora</taxon>
    </lineage>
</organism>
<evidence type="ECO:0000256" key="3">
    <source>
        <dbReference type="SAM" id="SignalP"/>
    </source>
</evidence>
<proteinExistence type="predicted"/>
<dbReference type="InterPro" id="IPR000073">
    <property type="entry name" value="AB_hydrolase_1"/>
</dbReference>
<keyword evidence="3" id="KW-0732">Signal</keyword>
<dbReference type="InterPro" id="IPR000639">
    <property type="entry name" value="Epox_hydrolase-like"/>
</dbReference>
<evidence type="ECO:0000256" key="1">
    <source>
        <dbReference type="ARBA" id="ARBA00022801"/>
    </source>
</evidence>
<dbReference type="PANTHER" id="PTHR42977:SF3">
    <property type="entry name" value="AB HYDROLASE-1 DOMAIN-CONTAINING PROTEIN"/>
    <property type="match status" value="1"/>
</dbReference>
<dbReference type="PRINTS" id="PR00412">
    <property type="entry name" value="EPOXHYDRLASE"/>
</dbReference>
<feature type="chain" id="PRO_5046606638" evidence="3">
    <location>
        <begin position="25"/>
        <end position="348"/>
    </location>
</feature>
<accession>A0ABZ2KP62</accession>
<dbReference type="InterPro" id="IPR051340">
    <property type="entry name" value="Haloalkane_dehalogenase"/>
</dbReference>
<evidence type="ECO:0000256" key="2">
    <source>
        <dbReference type="SAM" id="MobiDB-lite"/>
    </source>
</evidence>
<protein>
    <submittedName>
        <fullName evidence="5">Alpha/beta fold hydrolase</fullName>
    </submittedName>
</protein>
<dbReference type="Gene3D" id="3.40.50.1820">
    <property type="entry name" value="alpha/beta hydrolase"/>
    <property type="match status" value="1"/>
</dbReference>
<dbReference type="PROSITE" id="PS51257">
    <property type="entry name" value="PROKAR_LIPOPROTEIN"/>
    <property type="match status" value="1"/>
</dbReference>
<dbReference type="EMBL" id="CP089983">
    <property type="protein sequence ID" value="WXB00457.1"/>
    <property type="molecule type" value="Genomic_DNA"/>
</dbReference>
<dbReference type="SUPFAM" id="SSF53474">
    <property type="entry name" value="alpha/beta-Hydrolases"/>
    <property type="match status" value="1"/>
</dbReference>
<dbReference type="Pfam" id="PF00561">
    <property type="entry name" value="Abhydrolase_1"/>
    <property type="match status" value="1"/>
</dbReference>
<sequence>MKRRLSSVTAVAALGMLSALSACSKDNTKIANPAGDAESSGAQVAAKPAPAPAEKRHAGLPVTHHRTAKVDGVDIFYRESGSKDAPAVVLLHGFPTSSHMFRNLIPVLADRYHVIAPDYPGFGNSAMPDRKQFQYGFGKFAELVDGLLDQLGAKRYALYVQDYGAPVGYRLALRHPERVSALVVQNGNAYEEGLREFWAPIKAYWADGSQKHRDALRAGTTLAATKSQYLDGCKDPSRVDPEAWLHDQTLLDRPGNVEIQLDLFKDYATNVALYPKFQNFFRERHPPTLIVWGRNDVIFPPEGAHPYLRDLPDAELHLLDSGHFALEDKGDEIAGLMGDFLDRKIPRQ</sequence>
<dbReference type="PANTHER" id="PTHR42977">
    <property type="entry name" value="HYDROLASE-RELATED"/>
    <property type="match status" value="1"/>
</dbReference>
<dbReference type="RefSeq" id="WP_394830057.1">
    <property type="nucleotide sequence ID" value="NZ_CP089929.1"/>
</dbReference>
<keyword evidence="1 5" id="KW-0378">Hydrolase</keyword>
<feature type="domain" description="AB hydrolase-1" evidence="4">
    <location>
        <begin position="86"/>
        <end position="329"/>
    </location>
</feature>
<dbReference type="InterPro" id="IPR029058">
    <property type="entry name" value="AB_hydrolase_fold"/>
</dbReference>
<dbReference type="GO" id="GO:0016787">
    <property type="term" value="F:hydrolase activity"/>
    <property type="evidence" value="ECO:0007669"/>
    <property type="project" value="UniProtKB-KW"/>
</dbReference>
<dbReference type="Proteomes" id="UP001374803">
    <property type="component" value="Chromosome"/>
</dbReference>
<evidence type="ECO:0000313" key="6">
    <source>
        <dbReference type="Proteomes" id="UP001374803"/>
    </source>
</evidence>
<feature type="region of interest" description="Disordered" evidence="2">
    <location>
        <begin position="32"/>
        <end position="61"/>
    </location>
</feature>
<evidence type="ECO:0000259" key="4">
    <source>
        <dbReference type="Pfam" id="PF00561"/>
    </source>
</evidence>
<dbReference type="PRINTS" id="PR00111">
    <property type="entry name" value="ABHYDROLASE"/>
</dbReference>
<name>A0ABZ2KP62_9BACT</name>